<keyword evidence="2" id="KW-0732">Signal</keyword>
<proteinExistence type="predicted"/>
<keyword evidence="1" id="KW-0175">Coiled coil</keyword>
<keyword evidence="4" id="KW-1185">Reference proteome</keyword>
<evidence type="ECO:0000313" key="4">
    <source>
        <dbReference type="Proteomes" id="UP001153709"/>
    </source>
</evidence>
<dbReference type="AlphaFoldDB" id="A0A9N9XEG1"/>
<feature type="coiled-coil region" evidence="1">
    <location>
        <begin position="130"/>
        <end position="157"/>
    </location>
</feature>
<accession>A0A9N9XEG1</accession>
<sequence>MKGHLLIQAFFLCVLAIYVTMGLQSDLSKYETENIPLARAERATRTTPRPGFFKTLFSVLYEQWDDTRKTSATVSKAVNDNFLPESSGKNGATTPPTVVNGTTTEETRITRTELQKILLRNLRGIQKLFQVELNDALKESKQTYQEFNKNVSREIQKFL</sequence>
<feature type="chain" id="PRO_5040217901" evidence="2">
    <location>
        <begin position="23"/>
        <end position="159"/>
    </location>
</feature>
<name>A0A9N9XEG1_DIABA</name>
<evidence type="ECO:0000256" key="1">
    <source>
        <dbReference type="SAM" id="Coils"/>
    </source>
</evidence>
<dbReference type="EMBL" id="OU898281">
    <property type="protein sequence ID" value="CAG9836076.1"/>
    <property type="molecule type" value="Genomic_DNA"/>
</dbReference>
<protein>
    <submittedName>
        <fullName evidence="3">Uncharacterized protein</fullName>
    </submittedName>
</protein>
<evidence type="ECO:0000313" key="3">
    <source>
        <dbReference type="EMBL" id="CAG9836076.1"/>
    </source>
</evidence>
<gene>
    <name evidence="3" type="ORF">DIABBA_LOCUS9196</name>
</gene>
<feature type="signal peptide" evidence="2">
    <location>
        <begin position="1"/>
        <end position="22"/>
    </location>
</feature>
<organism evidence="3 4">
    <name type="scientific">Diabrotica balteata</name>
    <name type="common">Banded cucumber beetle</name>
    <dbReference type="NCBI Taxonomy" id="107213"/>
    <lineage>
        <taxon>Eukaryota</taxon>
        <taxon>Metazoa</taxon>
        <taxon>Ecdysozoa</taxon>
        <taxon>Arthropoda</taxon>
        <taxon>Hexapoda</taxon>
        <taxon>Insecta</taxon>
        <taxon>Pterygota</taxon>
        <taxon>Neoptera</taxon>
        <taxon>Endopterygota</taxon>
        <taxon>Coleoptera</taxon>
        <taxon>Polyphaga</taxon>
        <taxon>Cucujiformia</taxon>
        <taxon>Chrysomeloidea</taxon>
        <taxon>Chrysomelidae</taxon>
        <taxon>Galerucinae</taxon>
        <taxon>Diabroticina</taxon>
        <taxon>Diabroticites</taxon>
        <taxon>Diabrotica</taxon>
    </lineage>
</organism>
<dbReference type="Proteomes" id="UP001153709">
    <property type="component" value="Chromosome 6"/>
</dbReference>
<evidence type="ECO:0000256" key="2">
    <source>
        <dbReference type="SAM" id="SignalP"/>
    </source>
</evidence>
<reference evidence="3" key="1">
    <citation type="submission" date="2022-01" db="EMBL/GenBank/DDBJ databases">
        <authorList>
            <person name="King R."/>
        </authorList>
    </citation>
    <scope>NUCLEOTIDE SEQUENCE</scope>
</reference>
<dbReference type="OrthoDB" id="6623312at2759"/>